<evidence type="ECO:0000256" key="10">
    <source>
        <dbReference type="ARBA" id="ARBA00023303"/>
    </source>
</evidence>
<keyword evidence="9 12" id="KW-0472">Membrane</keyword>
<dbReference type="OrthoDB" id="6429739at2759"/>
<dbReference type="Pfam" id="PF03189">
    <property type="entry name" value="Otopetrin"/>
    <property type="match status" value="1"/>
</dbReference>
<evidence type="ECO:0000256" key="5">
    <source>
        <dbReference type="ARBA" id="ARBA00022692"/>
    </source>
</evidence>
<feature type="transmembrane region" description="Helical" evidence="12">
    <location>
        <begin position="256"/>
        <end position="274"/>
    </location>
</feature>
<name>A0A814HWJ0_9BILA</name>
<evidence type="ECO:0000313" key="14">
    <source>
        <dbReference type="EMBL" id="CAF3787140.1"/>
    </source>
</evidence>
<evidence type="ECO:0000313" key="15">
    <source>
        <dbReference type="Proteomes" id="UP000663829"/>
    </source>
</evidence>
<comment type="subcellular location">
    <subcellularLocation>
        <location evidence="1">Cell membrane</location>
        <topology evidence="1">Multi-pass membrane protein</topology>
    </subcellularLocation>
</comment>
<keyword evidence="15" id="KW-1185">Reference proteome</keyword>
<keyword evidence="5 12" id="KW-0812">Transmembrane</keyword>
<dbReference type="PANTHER" id="PTHR21522">
    <property type="entry name" value="PROTON CHANNEL OTOP"/>
    <property type="match status" value="1"/>
</dbReference>
<evidence type="ECO:0000256" key="4">
    <source>
        <dbReference type="ARBA" id="ARBA00022475"/>
    </source>
</evidence>
<dbReference type="EMBL" id="CAJOBC010003497">
    <property type="protein sequence ID" value="CAF3787140.1"/>
    <property type="molecule type" value="Genomic_DNA"/>
</dbReference>
<keyword evidence="3" id="KW-0813">Transport</keyword>
<dbReference type="AlphaFoldDB" id="A0A814HWJ0"/>
<evidence type="ECO:0000256" key="1">
    <source>
        <dbReference type="ARBA" id="ARBA00004651"/>
    </source>
</evidence>
<evidence type="ECO:0000256" key="3">
    <source>
        <dbReference type="ARBA" id="ARBA00022448"/>
    </source>
</evidence>
<evidence type="ECO:0000256" key="12">
    <source>
        <dbReference type="SAM" id="Phobius"/>
    </source>
</evidence>
<feature type="transmembrane region" description="Helical" evidence="12">
    <location>
        <begin position="222"/>
        <end position="244"/>
    </location>
</feature>
<evidence type="ECO:0000256" key="8">
    <source>
        <dbReference type="ARBA" id="ARBA00023065"/>
    </source>
</evidence>
<feature type="transmembrane region" description="Helical" evidence="12">
    <location>
        <begin position="319"/>
        <end position="341"/>
    </location>
</feature>
<keyword evidence="6" id="KW-0375">Hydrogen ion transport</keyword>
<dbReference type="PANTHER" id="PTHR21522:SF32">
    <property type="entry name" value="OTOPETRIN-2"/>
    <property type="match status" value="1"/>
</dbReference>
<evidence type="ECO:0000256" key="9">
    <source>
        <dbReference type="ARBA" id="ARBA00023136"/>
    </source>
</evidence>
<dbReference type="Proteomes" id="UP000663829">
    <property type="component" value="Unassembled WGS sequence"/>
</dbReference>
<dbReference type="EMBL" id="CAJNOQ010003497">
    <property type="protein sequence ID" value="CAF1015551.1"/>
    <property type="molecule type" value="Genomic_DNA"/>
</dbReference>
<protein>
    <submittedName>
        <fullName evidence="13">Uncharacterized protein</fullName>
    </submittedName>
</protein>
<evidence type="ECO:0000256" key="6">
    <source>
        <dbReference type="ARBA" id="ARBA00022781"/>
    </source>
</evidence>
<keyword evidence="4" id="KW-1003">Cell membrane</keyword>
<evidence type="ECO:0000256" key="2">
    <source>
        <dbReference type="ARBA" id="ARBA00006513"/>
    </source>
</evidence>
<keyword evidence="10" id="KW-0407">Ion channel</keyword>
<keyword evidence="8" id="KW-0406">Ion transport</keyword>
<comment type="caution">
    <text evidence="13">The sequence shown here is derived from an EMBL/GenBank/DDBJ whole genome shotgun (WGS) entry which is preliminary data.</text>
</comment>
<organism evidence="13 15">
    <name type="scientific">Didymodactylos carnosus</name>
    <dbReference type="NCBI Taxonomy" id="1234261"/>
    <lineage>
        <taxon>Eukaryota</taxon>
        <taxon>Metazoa</taxon>
        <taxon>Spiralia</taxon>
        <taxon>Gnathifera</taxon>
        <taxon>Rotifera</taxon>
        <taxon>Eurotatoria</taxon>
        <taxon>Bdelloidea</taxon>
        <taxon>Philodinida</taxon>
        <taxon>Philodinidae</taxon>
        <taxon>Didymodactylos</taxon>
    </lineage>
</organism>
<evidence type="ECO:0000256" key="11">
    <source>
        <dbReference type="SAM" id="MobiDB-lite"/>
    </source>
</evidence>
<sequence length="591" mass="67879">MTLLGNYSNNNNKHAKFFLNGQHNIHEEKDNNISSTLPQSHLLQNRRLTAADLGLPSKGRLQLIASLNQPHKFPALYDKLKMNASRRQSLCALTNNRTRSVDDQSPISQSSPLVSRFNRHLNSSDKNSLIISPLSTVDQDLNKEQDSTFTEIDKIHIEQPDKIIAISNNSNTNEAAYQEFPIYQENNIAGDDVEFEQWDDEEIRRYFAEGFNGSSKEIICKILSLVYGLLFSLFGITLSVSFAVKNFNSIGLLEEGFFVYLYLLSILWISFCLWDIRRWKIKLRVVKEFTRERSMSINTFDGNIAGGYYHDDKFGSGGLYMRIGIAVFSFGSLLHNVMILIKQVETSSQCINPLAICEKLLFIIFNFIQLFFMFKNSNIIIHNYRAAAYFGVMHVTITNICSWFHAIVTEASMEISEYSTETDGHSKIFTQLKSDTSSSTITNLTNSSILCGYKNYDAELITKTEHTFAPYLFPCTVEYTLMSFTLCFIIWQNLGRKLSSTSNNEHQNSAEDVTNENNITSNNNKIIKNSHRHHGDDEDEHVFYVNCQKSIRGLFTGIIILGKEYIFLLTMRNYLAYQELLEYFYYRVARK</sequence>
<dbReference type="GO" id="GO:0005886">
    <property type="term" value="C:plasma membrane"/>
    <property type="evidence" value="ECO:0007669"/>
    <property type="project" value="UniProtKB-SubCell"/>
</dbReference>
<feature type="transmembrane region" description="Helical" evidence="12">
    <location>
        <begin position="386"/>
        <end position="408"/>
    </location>
</feature>
<evidence type="ECO:0000256" key="7">
    <source>
        <dbReference type="ARBA" id="ARBA00022989"/>
    </source>
</evidence>
<accession>A0A814HWJ0</accession>
<dbReference type="InterPro" id="IPR004878">
    <property type="entry name" value="Otopetrin"/>
</dbReference>
<gene>
    <name evidence="13" type="ORF">GPM918_LOCUS14501</name>
    <name evidence="14" type="ORF">SRO942_LOCUS14501</name>
</gene>
<proteinExistence type="inferred from homology"/>
<dbReference type="GO" id="GO:0015252">
    <property type="term" value="F:proton channel activity"/>
    <property type="evidence" value="ECO:0007669"/>
    <property type="project" value="InterPro"/>
</dbReference>
<comment type="similarity">
    <text evidence="2">Belongs to the otopetrin family.</text>
</comment>
<dbReference type="Proteomes" id="UP000681722">
    <property type="component" value="Unassembled WGS sequence"/>
</dbReference>
<keyword evidence="7 12" id="KW-1133">Transmembrane helix</keyword>
<feature type="compositionally biased region" description="Polar residues" evidence="11">
    <location>
        <begin position="501"/>
        <end position="512"/>
    </location>
</feature>
<feature type="region of interest" description="Disordered" evidence="11">
    <location>
        <begin position="501"/>
        <end position="522"/>
    </location>
</feature>
<feature type="transmembrane region" description="Helical" evidence="12">
    <location>
        <begin position="471"/>
        <end position="491"/>
    </location>
</feature>
<evidence type="ECO:0000313" key="13">
    <source>
        <dbReference type="EMBL" id="CAF1015551.1"/>
    </source>
</evidence>
<reference evidence="13" key="1">
    <citation type="submission" date="2021-02" db="EMBL/GenBank/DDBJ databases">
        <authorList>
            <person name="Nowell W R."/>
        </authorList>
    </citation>
    <scope>NUCLEOTIDE SEQUENCE</scope>
</reference>
<feature type="transmembrane region" description="Helical" evidence="12">
    <location>
        <begin position="353"/>
        <end position="374"/>
    </location>
</feature>